<dbReference type="EMBL" id="MHLI01000004">
    <property type="protein sequence ID" value="OGZ06375.1"/>
    <property type="molecule type" value="Genomic_DNA"/>
</dbReference>
<dbReference type="SUPFAM" id="SSF111337">
    <property type="entry name" value="QueA-like"/>
    <property type="match status" value="1"/>
</dbReference>
<name>A0A1G2CYB3_9BACT</name>
<dbReference type="InterPro" id="IPR036100">
    <property type="entry name" value="QueA_sf"/>
</dbReference>
<comment type="pathway">
    <text evidence="5">tRNA modification; tRNA-queuosine biosynthesis.</text>
</comment>
<dbReference type="Gene3D" id="2.40.10.240">
    <property type="entry name" value="QueA-like"/>
    <property type="match status" value="1"/>
</dbReference>
<comment type="subcellular location">
    <subcellularLocation>
        <location evidence="5">Cytoplasm</location>
    </subcellularLocation>
</comment>
<dbReference type="GO" id="GO:0008616">
    <property type="term" value="P:tRNA queuosine(34) biosynthetic process"/>
    <property type="evidence" value="ECO:0007669"/>
    <property type="project" value="UniProtKB-UniRule"/>
</dbReference>
<comment type="subunit">
    <text evidence="5">Monomer.</text>
</comment>
<keyword evidence="3 5" id="KW-0949">S-adenosyl-L-methionine</keyword>
<keyword evidence="1 5" id="KW-0963">Cytoplasm</keyword>
<evidence type="ECO:0000256" key="1">
    <source>
        <dbReference type="ARBA" id="ARBA00022490"/>
    </source>
</evidence>
<comment type="function">
    <text evidence="5">Transfers and isomerizes the ribose moiety from AdoMet to the 7-aminomethyl group of 7-deazaguanine (preQ1-tRNA) to give epoxyqueuosine (oQ-tRNA).</text>
</comment>
<reference evidence="6 7" key="1">
    <citation type="journal article" date="2016" name="Nat. Commun.">
        <title>Thousands of microbial genomes shed light on interconnected biogeochemical processes in an aquifer system.</title>
        <authorList>
            <person name="Anantharaman K."/>
            <person name="Brown C.T."/>
            <person name="Hug L.A."/>
            <person name="Sharon I."/>
            <person name="Castelle C.J."/>
            <person name="Probst A.J."/>
            <person name="Thomas B.C."/>
            <person name="Singh A."/>
            <person name="Wilkins M.J."/>
            <person name="Karaoz U."/>
            <person name="Brodie E.L."/>
            <person name="Williams K.H."/>
            <person name="Hubbard S.S."/>
            <person name="Banfield J.F."/>
        </authorList>
    </citation>
    <scope>NUCLEOTIDE SEQUENCE [LARGE SCALE GENOMIC DNA]</scope>
</reference>
<comment type="similarity">
    <text evidence="5">Belongs to the QueA family.</text>
</comment>
<dbReference type="InterPro" id="IPR042118">
    <property type="entry name" value="QueA_dom1"/>
</dbReference>
<keyword evidence="4 5" id="KW-0671">Queuosine biosynthesis</keyword>
<gene>
    <name evidence="5" type="primary">queA</name>
    <name evidence="6" type="ORF">A2845_00700</name>
</gene>
<dbReference type="PANTHER" id="PTHR30307">
    <property type="entry name" value="S-ADENOSYLMETHIONINE:TRNA RIBOSYLTRANSFERASE-ISOMERASE"/>
    <property type="match status" value="1"/>
</dbReference>
<dbReference type="InterPro" id="IPR042119">
    <property type="entry name" value="QueA_dom2"/>
</dbReference>
<dbReference type="Proteomes" id="UP000177122">
    <property type="component" value="Unassembled WGS sequence"/>
</dbReference>
<evidence type="ECO:0000313" key="6">
    <source>
        <dbReference type="EMBL" id="OGZ06375.1"/>
    </source>
</evidence>
<dbReference type="GO" id="GO:0005737">
    <property type="term" value="C:cytoplasm"/>
    <property type="evidence" value="ECO:0007669"/>
    <property type="project" value="UniProtKB-SubCell"/>
</dbReference>
<sequence>MISLDDYNYHLPEGLIANEPASPRDSARLFVYDTKTDKVHFDVFRNIDQYLPKPSLLVFNDTKVVPARLWLSKETGGKIEVLLMMNEFRPGDISIKGVVDRKILPGAKLFFKSGAHLEVERQEEQFFFFNPSVSKGSLWSLLEKEGVTPIPPYIKGNTMSEHTLREKYQSILAKYPASIAAPTASLHFTDRLLEKMKREHITRTEVTLHVGAGTFAPIDEQNFKSKKLFAEYLDITKESAKKINSAKAAGIPIIPVGTTAMRTLESAAIQHSKVEPWSVEQCSKPTNIFIYPPYEFKIADGLITNFHVPRSSLMLLVDALLKHKRAKRDILALYDIAIREKFRFYSFGDGMLII</sequence>
<evidence type="ECO:0000256" key="2">
    <source>
        <dbReference type="ARBA" id="ARBA00022679"/>
    </source>
</evidence>
<dbReference type="AlphaFoldDB" id="A0A1G2CYB3"/>
<accession>A0A1G2CYB3</accession>
<organism evidence="6 7">
    <name type="scientific">Candidatus Lloydbacteria bacterium RIFCSPHIGHO2_01_FULL_49_22</name>
    <dbReference type="NCBI Taxonomy" id="1798658"/>
    <lineage>
        <taxon>Bacteria</taxon>
        <taxon>Candidatus Lloydiibacteriota</taxon>
    </lineage>
</organism>
<keyword evidence="6" id="KW-0413">Isomerase</keyword>
<evidence type="ECO:0000256" key="5">
    <source>
        <dbReference type="HAMAP-Rule" id="MF_00113"/>
    </source>
</evidence>
<evidence type="ECO:0000256" key="3">
    <source>
        <dbReference type="ARBA" id="ARBA00022691"/>
    </source>
</evidence>
<dbReference type="EC" id="2.4.99.17" evidence="5"/>
<comment type="catalytic activity">
    <reaction evidence="5">
        <text>7-aminomethyl-7-carbaguanosine(34) in tRNA + S-adenosyl-L-methionine = epoxyqueuosine(34) in tRNA + adenine + L-methionine + 2 H(+)</text>
        <dbReference type="Rhea" id="RHEA:32155"/>
        <dbReference type="Rhea" id="RHEA-COMP:10342"/>
        <dbReference type="Rhea" id="RHEA-COMP:18582"/>
        <dbReference type="ChEBI" id="CHEBI:15378"/>
        <dbReference type="ChEBI" id="CHEBI:16708"/>
        <dbReference type="ChEBI" id="CHEBI:57844"/>
        <dbReference type="ChEBI" id="CHEBI:59789"/>
        <dbReference type="ChEBI" id="CHEBI:82833"/>
        <dbReference type="ChEBI" id="CHEBI:194443"/>
        <dbReference type="EC" id="2.4.99.17"/>
    </reaction>
</comment>
<dbReference type="InterPro" id="IPR003699">
    <property type="entry name" value="QueA"/>
</dbReference>
<dbReference type="NCBIfam" id="NF001140">
    <property type="entry name" value="PRK00147.1"/>
    <property type="match status" value="1"/>
</dbReference>
<dbReference type="UniPathway" id="UPA00392"/>
<keyword evidence="2 5" id="KW-0808">Transferase</keyword>
<dbReference type="PANTHER" id="PTHR30307:SF0">
    <property type="entry name" value="S-ADENOSYLMETHIONINE:TRNA RIBOSYLTRANSFERASE-ISOMERASE"/>
    <property type="match status" value="1"/>
</dbReference>
<dbReference type="GO" id="GO:0051075">
    <property type="term" value="F:S-adenosylmethionine:tRNA ribosyltransferase-isomerase activity"/>
    <property type="evidence" value="ECO:0007669"/>
    <property type="project" value="UniProtKB-EC"/>
</dbReference>
<comment type="caution">
    <text evidence="6">The sequence shown here is derived from an EMBL/GenBank/DDBJ whole genome shotgun (WGS) entry which is preliminary data.</text>
</comment>
<dbReference type="NCBIfam" id="TIGR00113">
    <property type="entry name" value="queA"/>
    <property type="match status" value="1"/>
</dbReference>
<proteinExistence type="inferred from homology"/>
<evidence type="ECO:0000313" key="7">
    <source>
        <dbReference type="Proteomes" id="UP000177122"/>
    </source>
</evidence>
<dbReference type="Gene3D" id="3.40.1780.10">
    <property type="entry name" value="QueA-like"/>
    <property type="match status" value="1"/>
</dbReference>
<evidence type="ECO:0000256" key="4">
    <source>
        <dbReference type="ARBA" id="ARBA00022785"/>
    </source>
</evidence>
<dbReference type="HAMAP" id="MF_00113">
    <property type="entry name" value="QueA"/>
    <property type="match status" value="1"/>
</dbReference>
<protein>
    <recommendedName>
        <fullName evidence="5">S-adenosylmethionine:tRNA ribosyltransferase-isomerase</fullName>
        <ecNumber evidence="5">2.4.99.17</ecNumber>
    </recommendedName>
    <alternativeName>
        <fullName evidence="5">Queuosine biosynthesis protein QueA</fullName>
    </alternativeName>
</protein>
<dbReference type="Pfam" id="PF02547">
    <property type="entry name" value="Queuosine_synth"/>
    <property type="match status" value="1"/>
</dbReference>